<protein>
    <submittedName>
        <fullName evidence="4">Helix-turn-helix domain-containing protein</fullName>
    </submittedName>
</protein>
<dbReference type="Pfam" id="PF13556">
    <property type="entry name" value="HTH_30"/>
    <property type="match status" value="1"/>
</dbReference>
<dbReference type="InterPro" id="IPR051448">
    <property type="entry name" value="CdaR-like_regulators"/>
</dbReference>
<dbReference type="RefSeq" id="WP_336406306.1">
    <property type="nucleotide sequence ID" value="NZ_JBAPLU010000039.1"/>
</dbReference>
<proteinExistence type="inferred from homology"/>
<reference evidence="4 5" key="1">
    <citation type="submission" date="2024-03" db="EMBL/GenBank/DDBJ databases">
        <title>Draft genome sequence of Klenkia sp. LSe6-5.</title>
        <authorList>
            <person name="Duangmal K."/>
            <person name="Chantavorakit T."/>
        </authorList>
    </citation>
    <scope>NUCLEOTIDE SEQUENCE [LARGE SCALE GENOMIC DNA]</scope>
    <source>
        <strain evidence="4 5">LSe6-5</strain>
    </source>
</reference>
<dbReference type="Pfam" id="PF17853">
    <property type="entry name" value="GGDEF_2"/>
    <property type="match status" value="1"/>
</dbReference>
<evidence type="ECO:0000259" key="3">
    <source>
        <dbReference type="Pfam" id="PF17853"/>
    </source>
</evidence>
<dbReference type="InterPro" id="IPR042070">
    <property type="entry name" value="PucR_C-HTH_sf"/>
</dbReference>
<name>A0ABU8DZD7_9ACTN</name>
<dbReference type="Proteomes" id="UP001361570">
    <property type="component" value="Unassembled WGS sequence"/>
</dbReference>
<evidence type="ECO:0000313" key="5">
    <source>
        <dbReference type="Proteomes" id="UP001361570"/>
    </source>
</evidence>
<sequence length="307" mass="34610">MAACQQLVPDDERVEVMQQVSERLFDYIDEFAGSMAAEFVIERDRWVTSAAAAREEAVRALIEGHDHVPSAIPDYDLTRAHVGLLLWFDPVRSDADTAELQRAALEVLRYWDCTHTLVVPIGRARLWAWGSRRSLPDRLRVGAHKPDRPDVAMAYGSPGAGLAGFRRTHQEALAAERIHKPAQPEYRWATSYAQVEIAALLTDDLPAAAAFLRRHLGPLAADTAPARDLRRTLLAYLEHGNSPHLAAQRLHVSRNTVNYRIKRVEELLGPYWRERSHPLHTALVVLRDIGDHILWHEPDSDQPAPQP</sequence>
<dbReference type="PANTHER" id="PTHR33744">
    <property type="entry name" value="CARBOHYDRATE DIACID REGULATOR"/>
    <property type="match status" value="1"/>
</dbReference>
<feature type="domain" description="CdaR GGDEF-like" evidence="3">
    <location>
        <begin position="74"/>
        <end position="177"/>
    </location>
</feature>
<dbReference type="InterPro" id="IPR025736">
    <property type="entry name" value="PucR_C-HTH_dom"/>
</dbReference>
<dbReference type="InterPro" id="IPR041522">
    <property type="entry name" value="CdaR_GGDEF"/>
</dbReference>
<organism evidence="4 5">
    <name type="scientific">Klenkia sesuvii</name>
    <dbReference type="NCBI Taxonomy" id="3103137"/>
    <lineage>
        <taxon>Bacteria</taxon>
        <taxon>Bacillati</taxon>
        <taxon>Actinomycetota</taxon>
        <taxon>Actinomycetes</taxon>
        <taxon>Geodermatophilales</taxon>
        <taxon>Geodermatophilaceae</taxon>
        <taxon>Klenkia</taxon>
    </lineage>
</organism>
<feature type="domain" description="PucR C-terminal helix-turn-helix" evidence="2">
    <location>
        <begin position="229"/>
        <end position="275"/>
    </location>
</feature>
<comment type="caution">
    <text evidence="4">The sequence shown here is derived from an EMBL/GenBank/DDBJ whole genome shotgun (WGS) entry which is preliminary data.</text>
</comment>
<comment type="similarity">
    <text evidence="1">Belongs to the CdaR family.</text>
</comment>
<evidence type="ECO:0000313" key="4">
    <source>
        <dbReference type="EMBL" id="MEI4274191.1"/>
    </source>
</evidence>
<gene>
    <name evidence="4" type="ORF">TEK04_20900</name>
</gene>
<dbReference type="EMBL" id="JBAPLU010000039">
    <property type="protein sequence ID" value="MEI4274191.1"/>
    <property type="molecule type" value="Genomic_DNA"/>
</dbReference>
<evidence type="ECO:0000256" key="1">
    <source>
        <dbReference type="ARBA" id="ARBA00006754"/>
    </source>
</evidence>
<evidence type="ECO:0000259" key="2">
    <source>
        <dbReference type="Pfam" id="PF13556"/>
    </source>
</evidence>
<dbReference type="Gene3D" id="1.10.10.2840">
    <property type="entry name" value="PucR C-terminal helix-turn-helix domain"/>
    <property type="match status" value="1"/>
</dbReference>
<dbReference type="PANTHER" id="PTHR33744:SF1">
    <property type="entry name" value="DNA-BINDING TRANSCRIPTIONAL ACTIVATOR ADER"/>
    <property type="match status" value="1"/>
</dbReference>
<keyword evidence="5" id="KW-1185">Reference proteome</keyword>
<accession>A0ABU8DZD7</accession>